<evidence type="ECO:0000256" key="1">
    <source>
        <dbReference type="ARBA" id="ARBA00004340"/>
    </source>
</evidence>
<dbReference type="OrthoDB" id="3168051at2759"/>
<keyword evidence="6" id="KW-1185">Reference proteome</keyword>
<evidence type="ECO:0000256" key="2">
    <source>
        <dbReference type="ARBA" id="ARBA00004613"/>
    </source>
</evidence>
<feature type="domain" description="Crinkler effector protein N-terminal" evidence="4">
    <location>
        <begin position="23"/>
        <end position="124"/>
    </location>
</feature>
<evidence type="ECO:0000259" key="4">
    <source>
        <dbReference type="Pfam" id="PF20147"/>
    </source>
</evidence>
<dbReference type="InterPro" id="IPR045379">
    <property type="entry name" value="Crinkler_N"/>
</dbReference>
<name>A0A166UH81_9AGAM</name>
<organism evidence="5 6">
    <name type="scientific">Athelia psychrophila</name>
    <dbReference type="NCBI Taxonomy" id="1759441"/>
    <lineage>
        <taxon>Eukaryota</taxon>
        <taxon>Fungi</taxon>
        <taxon>Dikarya</taxon>
        <taxon>Basidiomycota</taxon>
        <taxon>Agaricomycotina</taxon>
        <taxon>Agaricomycetes</taxon>
        <taxon>Agaricomycetidae</taxon>
        <taxon>Atheliales</taxon>
        <taxon>Atheliaceae</taxon>
        <taxon>Athelia</taxon>
    </lineage>
</organism>
<keyword evidence="3" id="KW-0964">Secreted</keyword>
<accession>A0A166UH81</accession>
<dbReference type="AlphaFoldDB" id="A0A166UH81"/>
<dbReference type="GO" id="GO:0005576">
    <property type="term" value="C:extracellular region"/>
    <property type="evidence" value="ECO:0007669"/>
    <property type="project" value="UniProtKB-SubCell"/>
</dbReference>
<reference evidence="5 6" key="1">
    <citation type="journal article" date="2016" name="Mol. Biol. Evol.">
        <title>Comparative Genomics of Early-Diverging Mushroom-Forming Fungi Provides Insights into the Origins of Lignocellulose Decay Capabilities.</title>
        <authorList>
            <person name="Nagy L.G."/>
            <person name="Riley R."/>
            <person name="Tritt A."/>
            <person name="Adam C."/>
            <person name="Daum C."/>
            <person name="Floudas D."/>
            <person name="Sun H."/>
            <person name="Yadav J.S."/>
            <person name="Pangilinan J."/>
            <person name="Larsson K.H."/>
            <person name="Matsuura K."/>
            <person name="Barry K."/>
            <person name="Labutti K."/>
            <person name="Kuo R."/>
            <person name="Ohm R.A."/>
            <person name="Bhattacharya S.S."/>
            <person name="Shirouzu T."/>
            <person name="Yoshinaga Y."/>
            <person name="Martin F.M."/>
            <person name="Grigoriev I.V."/>
            <person name="Hibbett D.S."/>
        </authorList>
    </citation>
    <scope>NUCLEOTIDE SEQUENCE [LARGE SCALE GENOMIC DNA]</scope>
    <source>
        <strain evidence="5 6">CBS 109695</strain>
    </source>
</reference>
<dbReference type="EMBL" id="KV417488">
    <property type="protein sequence ID" value="KZP31690.1"/>
    <property type="molecule type" value="Genomic_DNA"/>
</dbReference>
<dbReference type="GO" id="GO:0043657">
    <property type="term" value="C:host cell"/>
    <property type="evidence" value="ECO:0007669"/>
    <property type="project" value="UniProtKB-SubCell"/>
</dbReference>
<dbReference type="Proteomes" id="UP000076532">
    <property type="component" value="Unassembled WGS sequence"/>
</dbReference>
<protein>
    <recommendedName>
        <fullName evidence="4">Crinkler effector protein N-terminal domain-containing protein</fullName>
    </recommendedName>
</protein>
<comment type="subcellular location">
    <subcellularLocation>
        <location evidence="1">Host cell</location>
    </subcellularLocation>
    <subcellularLocation>
        <location evidence="2">Secreted</location>
    </subcellularLocation>
</comment>
<dbReference type="Pfam" id="PF20147">
    <property type="entry name" value="Crinkler"/>
    <property type="match status" value="1"/>
</dbReference>
<sequence>MKMEIKPRFGLATSTATMASREIVLNCLLYGDEPEHHMFVIRIASTETTVGDLKDAIKAKNSVSLAHIDADDLQIWKVSILFDSEYTPTVKEYAFENENHARAVQTLSSVFDNPLGGHLHVLVRGHTSSINPSSSNPTNYIHQKLFDEATATWKAWWGNPLDIQTVQVPIADGQDDMDIDDTLTSSVSIQYLDMKNTMINAPASILIREEYALALKNLERESTAYPRGGIAILGNPGIGKTCFL</sequence>
<evidence type="ECO:0000256" key="3">
    <source>
        <dbReference type="ARBA" id="ARBA00022525"/>
    </source>
</evidence>
<gene>
    <name evidence="5" type="ORF">FIBSPDRAFT_576853</name>
</gene>
<proteinExistence type="predicted"/>
<evidence type="ECO:0000313" key="5">
    <source>
        <dbReference type="EMBL" id="KZP31690.1"/>
    </source>
</evidence>
<evidence type="ECO:0000313" key="6">
    <source>
        <dbReference type="Proteomes" id="UP000076532"/>
    </source>
</evidence>